<reference evidence="4" key="1">
    <citation type="submission" date="2016-10" db="EMBL/GenBank/DDBJ databases">
        <authorList>
            <person name="Varghese N."/>
            <person name="Submissions S."/>
        </authorList>
    </citation>
    <scope>NUCLEOTIDE SEQUENCE [LARGE SCALE GENOMIC DNA]</scope>
    <source>
        <strain evidence="4">DSM 16995</strain>
    </source>
</reference>
<keyword evidence="4" id="KW-1185">Reference proteome</keyword>
<accession>A0A1G9JFE7</accession>
<proteinExistence type="predicted"/>
<organism evidence="3 4">
    <name type="scientific">Maridesulfovibrio ferrireducens</name>
    <dbReference type="NCBI Taxonomy" id="246191"/>
    <lineage>
        <taxon>Bacteria</taxon>
        <taxon>Pseudomonadati</taxon>
        <taxon>Thermodesulfobacteriota</taxon>
        <taxon>Desulfovibrionia</taxon>
        <taxon>Desulfovibrionales</taxon>
        <taxon>Desulfovibrionaceae</taxon>
        <taxon>Maridesulfovibrio</taxon>
    </lineage>
</organism>
<dbReference type="GO" id="GO:0044780">
    <property type="term" value="P:bacterial-type flagellum assembly"/>
    <property type="evidence" value="ECO:0007669"/>
    <property type="project" value="InterPro"/>
</dbReference>
<dbReference type="PANTHER" id="PTHR36307:SF1">
    <property type="entry name" value="FLAGELLA BASAL BODY P-RING FORMATION PROTEIN FLGA"/>
    <property type="match status" value="1"/>
</dbReference>
<name>A0A1G9JFE7_9BACT</name>
<dbReference type="STRING" id="246191.SAMN05660337_2773"/>
<dbReference type="InterPro" id="IPR039246">
    <property type="entry name" value="Flagellar_FlgA"/>
</dbReference>
<gene>
    <name evidence="3" type="ORF">SAMN05660337_2773</name>
</gene>
<feature type="signal peptide" evidence="1">
    <location>
        <begin position="1"/>
        <end position="18"/>
    </location>
</feature>
<evidence type="ECO:0000259" key="2">
    <source>
        <dbReference type="Pfam" id="PF13144"/>
    </source>
</evidence>
<evidence type="ECO:0000256" key="1">
    <source>
        <dbReference type="SAM" id="SignalP"/>
    </source>
</evidence>
<feature type="domain" description="Flagella basal body P-ring formation protein FlgA SAF" evidence="2">
    <location>
        <begin position="199"/>
        <end position="319"/>
    </location>
</feature>
<dbReference type="PANTHER" id="PTHR36307">
    <property type="entry name" value="FLAGELLA BASAL BODY P-RING FORMATION PROTEIN FLGA"/>
    <property type="match status" value="1"/>
</dbReference>
<feature type="chain" id="PRO_5011484200" evidence="1">
    <location>
        <begin position="19"/>
        <end position="320"/>
    </location>
</feature>
<keyword evidence="3" id="KW-0969">Cilium</keyword>
<dbReference type="EMBL" id="FNGA01000004">
    <property type="protein sequence ID" value="SDL36290.1"/>
    <property type="molecule type" value="Genomic_DNA"/>
</dbReference>
<keyword evidence="3" id="KW-0966">Cell projection</keyword>
<keyword evidence="3" id="KW-0282">Flagellum</keyword>
<protein>
    <submittedName>
        <fullName evidence="3">Flagella basal body P-ring formation protein FlgA</fullName>
    </submittedName>
</protein>
<dbReference type="NCBIfam" id="TIGR03170">
    <property type="entry name" value="flgA_cterm"/>
    <property type="match status" value="1"/>
</dbReference>
<keyword evidence="1" id="KW-0732">Signal</keyword>
<evidence type="ECO:0000313" key="4">
    <source>
        <dbReference type="Proteomes" id="UP000199053"/>
    </source>
</evidence>
<evidence type="ECO:0000313" key="3">
    <source>
        <dbReference type="EMBL" id="SDL36290.1"/>
    </source>
</evidence>
<sequence>MFLVIAAMAVLAVTSADAATKENNDWRIVIKSAATVDGPRVRLGDVADFYGNLPAETKRDLSQVELWNAPPRGRKAISVNRTKLKVILKHYLGDMISNCVLPATLTIQSGGKVMSGAELQRVVVKVLTPHARAFDGNYKFRDFKLPDHLFYSDEMDSLKVQMPRNLKPGNNSFRMEIVSVDGQVLRNLSGSVFMDLWKPVPCPVRPLNRKEILTPDLITWKNQNMAHMGDRAWDGKGGPWRVRVPIGTGQPIMKSSIEPAPVIARGDKVSLVFQSAHLRLTTPVESLEDGGVGQTITVRNLQTKRKVIAKVLNAQTVSVR</sequence>
<dbReference type="Proteomes" id="UP000199053">
    <property type="component" value="Unassembled WGS sequence"/>
</dbReference>
<dbReference type="AlphaFoldDB" id="A0A1G9JFE7"/>
<dbReference type="Pfam" id="PF13144">
    <property type="entry name" value="ChapFlgA"/>
    <property type="match status" value="1"/>
</dbReference>
<dbReference type="InterPro" id="IPR017585">
    <property type="entry name" value="SAF_FlgA"/>
</dbReference>
<dbReference type="Gene3D" id="2.30.30.760">
    <property type="match status" value="1"/>
</dbReference>